<dbReference type="EMBL" id="KN645199">
    <property type="protein sequence ID" value="KHN41392.1"/>
    <property type="molecule type" value="Genomic_DNA"/>
</dbReference>
<dbReference type="AlphaFoldDB" id="A0A0B2SAU8"/>
<keyword evidence="4" id="KW-0328">Glycosyltransferase</keyword>
<reference evidence="4" key="1">
    <citation type="submission" date="2014-07" db="EMBL/GenBank/DDBJ databases">
        <title>Identification of a novel salt tolerance gene in wild soybean by whole-genome sequencing.</title>
        <authorList>
            <person name="Lam H.-M."/>
            <person name="Qi X."/>
            <person name="Li M.-W."/>
            <person name="Liu X."/>
            <person name="Xie M."/>
            <person name="Ni M."/>
            <person name="Xu X."/>
        </authorList>
    </citation>
    <scope>NUCLEOTIDE SEQUENCE [LARGE SCALE GENOMIC DNA]</scope>
    <source>
        <tissue evidence="4">Root</tissue>
    </source>
</reference>
<sequence length="52" mass="6054">MDNSSVNFTRKKPYDELDFEFLGNRKGKPYRLQTNVLADGQGNREQRIPPLV</sequence>
<dbReference type="Gene3D" id="2.60.120.200">
    <property type="match status" value="1"/>
</dbReference>
<dbReference type="EC" id="2.4.1.207" evidence="4"/>
<protein>
    <submittedName>
        <fullName evidence="4">Putative xyloglucan endotransglucosylase/hydrolase protein 6</fullName>
        <ecNumber evidence="4">2.4.1.207</ecNumber>
    </submittedName>
</protein>
<keyword evidence="2" id="KW-0326">Glycosidase</keyword>
<accession>A0A0B2SAU8</accession>
<dbReference type="GO" id="GO:0005975">
    <property type="term" value="P:carbohydrate metabolic process"/>
    <property type="evidence" value="ECO:0007669"/>
    <property type="project" value="InterPro"/>
</dbReference>
<proteinExistence type="predicted"/>
<dbReference type="InterPro" id="IPR000757">
    <property type="entry name" value="Beta-glucanase-like"/>
</dbReference>
<feature type="domain" description="GH16" evidence="3">
    <location>
        <begin position="11"/>
        <end position="48"/>
    </location>
</feature>
<dbReference type="PANTHER" id="PTHR31062">
    <property type="entry name" value="XYLOGLUCAN ENDOTRANSGLUCOSYLASE/HYDROLASE PROTEIN 8-RELATED"/>
    <property type="match status" value="1"/>
</dbReference>
<organism evidence="4">
    <name type="scientific">Glycine soja</name>
    <name type="common">Wild soybean</name>
    <dbReference type="NCBI Taxonomy" id="3848"/>
    <lineage>
        <taxon>Eukaryota</taxon>
        <taxon>Viridiplantae</taxon>
        <taxon>Streptophyta</taxon>
        <taxon>Embryophyta</taxon>
        <taxon>Tracheophyta</taxon>
        <taxon>Spermatophyta</taxon>
        <taxon>Magnoliopsida</taxon>
        <taxon>eudicotyledons</taxon>
        <taxon>Gunneridae</taxon>
        <taxon>Pentapetalae</taxon>
        <taxon>rosids</taxon>
        <taxon>fabids</taxon>
        <taxon>Fabales</taxon>
        <taxon>Fabaceae</taxon>
        <taxon>Papilionoideae</taxon>
        <taxon>50 kb inversion clade</taxon>
        <taxon>NPAAA clade</taxon>
        <taxon>indigoferoid/millettioid clade</taxon>
        <taxon>Phaseoleae</taxon>
        <taxon>Glycine</taxon>
        <taxon>Glycine subgen. Soja</taxon>
    </lineage>
</organism>
<evidence type="ECO:0000259" key="3">
    <source>
        <dbReference type="Pfam" id="PF00722"/>
    </source>
</evidence>
<dbReference type="InterPro" id="IPR044791">
    <property type="entry name" value="Beta-glucanase/XTH"/>
</dbReference>
<keyword evidence="4" id="KW-0808">Transferase</keyword>
<evidence type="ECO:0000256" key="1">
    <source>
        <dbReference type="ARBA" id="ARBA00022801"/>
    </source>
</evidence>
<gene>
    <name evidence="4" type="ORF">glysoja_032578</name>
</gene>
<dbReference type="SUPFAM" id="SSF49899">
    <property type="entry name" value="Concanavalin A-like lectins/glucanases"/>
    <property type="match status" value="1"/>
</dbReference>
<evidence type="ECO:0000256" key="2">
    <source>
        <dbReference type="ARBA" id="ARBA00023295"/>
    </source>
</evidence>
<dbReference type="GO" id="GO:0016762">
    <property type="term" value="F:xyloglucan:xyloglucosyl transferase activity"/>
    <property type="evidence" value="ECO:0007669"/>
    <property type="project" value="UniProtKB-EC"/>
</dbReference>
<dbReference type="Proteomes" id="UP000053555">
    <property type="component" value="Unassembled WGS sequence"/>
</dbReference>
<dbReference type="InterPro" id="IPR013320">
    <property type="entry name" value="ConA-like_dom_sf"/>
</dbReference>
<name>A0A0B2SAU8_GLYSO</name>
<dbReference type="Pfam" id="PF00722">
    <property type="entry name" value="Glyco_hydro_16"/>
    <property type="match status" value="1"/>
</dbReference>
<evidence type="ECO:0000313" key="4">
    <source>
        <dbReference type="EMBL" id="KHN41392.1"/>
    </source>
</evidence>
<keyword evidence="1 4" id="KW-0378">Hydrolase</keyword>
<dbReference type="GO" id="GO:0004553">
    <property type="term" value="F:hydrolase activity, hydrolyzing O-glycosyl compounds"/>
    <property type="evidence" value="ECO:0007669"/>
    <property type="project" value="InterPro"/>
</dbReference>